<evidence type="ECO:0000313" key="2">
    <source>
        <dbReference type="Proteomes" id="UP000821865"/>
    </source>
</evidence>
<protein>
    <submittedName>
        <fullName evidence="1">Uncharacterized protein</fullName>
    </submittedName>
</protein>
<name>A0ACB8DXH8_DERSI</name>
<proteinExistence type="predicted"/>
<keyword evidence="2" id="KW-1185">Reference proteome</keyword>
<dbReference type="Proteomes" id="UP000821865">
    <property type="component" value="Chromosome 1"/>
</dbReference>
<accession>A0ACB8DXH8</accession>
<evidence type="ECO:0000313" key="1">
    <source>
        <dbReference type="EMBL" id="KAH7979088.1"/>
    </source>
</evidence>
<sequence length="163" mass="19191">MFFDFAGELLQSFFKLSLPRVTYKLFKVGNSNTSLKVLNGLRICGVFWVVTFHTYIYPDIGTYRALRELQKNAIYIPFQFINNAWLCVDMFFFIRLIPLAMLVMLILFLEPLFGSGPIWKEKINSEVRNCEIHWWSVLGGFSNFFHVDDTVRDVLKARFNILR</sequence>
<dbReference type="EMBL" id="CM023470">
    <property type="protein sequence ID" value="KAH7979088.1"/>
    <property type="molecule type" value="Genomic_DNA"/>
</dbReference>
<reference evidence="1" key="1">
    <citation type="submission" date="2020-05" db="EMBL/GenBank/DDBJ databases">
        <title>Large-scale comparative analyses of tick genomes elucidate their genetic diversity and vector capacities.</title>
        <authorList>
            <person name="Jia N."/>
            <person name="Wang J."/>
            <person name="Shi W."/>
            <person name="Du L."/>
            <person name="Sun Y."/>
            <person name="Zhan W."/>
            <person name="Jiang J."/>
            <person name="Wang Q."/>
            <person name="Zhang B."/>
            <person name="Ji P."/>
            <person name="Sakyi L.B."/>
            <person name="Cui X."/>
            <person name="Yuan T."/>
            <person name="Jiang B."/>
            <person name="Yang W."/>
            <person name="Lam T.T.-Y."/>
            <person name="Chang Q."/>
            <person name="Ding S."/>
            <person name="Wang X."/>
            <person name="Zhu J."/>
            <person name="Ruan X."/>
            <person name="Zhao L."/>
            <person name="Wei J."/>
            <person name="Que T."/>
            <person name="Du C."/>
            <person name="Cheng J."/>
            <person name="Dai P."/>
            <person name="Han X."/>
            <person name="Huang E."/>
            <person name="Gao Y."/>
            <person name="Liu J."/>
            <person name="Shao H."/>
            <person name="Ye R."/>
            <person name="Li L."/>
            <person name="Wei W."/>
            <person name="Wang X."/>
            <person name="Wang C."/>
            <person name="Yang T."/>
            <person name="Huo Q."/>
            <person name="Li W."/>
            <person name="Guo W."/>
            <person name="Chen H."/>
            <person name="Zhou L."/>
            <person name="Ni X."/>
            <person name="Tian J."/>
            <person name="Zhou Y."/>
            <person name="Sheng Y."/>
            <person name="Liu T."/>
            <person name="Pan Y."/>
            <person name="Xia L."/>
            <person name="Li J."/>
            <person name="Zhao F."/>
            <person name="Cao W."/>
        </authorList>
    </citation>
    <scope>NUCLEOTIDE SEQUENCE</scope>
    <source>
        <strain evidence="1">Dsil-2018</strain>
    </source>
</reference>
<comment type="caution">
    <text evidence="1">The sequence shown here is derived from an EMBL/GenBank/DDBJ whole genome shotgun (WGS) entry which is preliminary data.</text>
</comment>
<organism evidence="1 2">
    <name type="scientific">Dermacentor silvarum</name>
    <name type="common">Tick</name>
    <dbReference type="NCBI Taxonomy" id="543639"/>
    <lineage>
        <taxon>Eukaryota</taxon>
        <taxon>Metazoa</taxon>
        <taxon>Ecdysozoa</taxon>
        <taxon>Arthropoda</taxon>
        <taxon>Chelicerata</taxon>
        <taxon>Arachnida</taxon>
        <taxon>Acari</taxon>
        <taxon>Parasitiformes</taxon>
        <taxon>Ixodida</taxon>
        <taxon>Ixodoidea</taxon>
        <taxon>Ixodidae</taxon>
        <taxon>Rhipicephalinae</taxon>
        <taxon>Dermacentor</taxon>
    </lineage>
</organism>
<gene>
    <name evidence="1" type="ORF">HPB49_008060</name>
</gene>